<keyword evidence="3" id="KW-1185">Reference proteome</keyword>
<protein>
    <submittedName>
        <fullName evidence="2">Uncharacterized protein</fullName>
    </submittedName>
</protein>
<dbReference type="OrthoDB" id="4068553at2759"/>
<evidence type="ECO:0000256" key="1">
    <source>
        <dbReference type="SAM" id="MobiDB-lite"/>
    </source>
</evidence>
<organism evidence="2 3">
    <name type="scientific">Maudiozyma exigua</name>
    <name type="common">Yeast</name>
    <name type="synonym">Kazachstania exigua</name>
    <dbReference type="NCBI Taxonomy" id="34358"/>
    <lineage>
        <taxon>Eukaryota</taxon>
        <taxon>Fungi</taxon>
        <taxon>Dikarya</taxon>
        <taxon>Ascomycota</taxon>
        <taxon>Saccharomycotina</taxon>
        <taxon>Saccharomycetes</taxon>
        <taxon>Saccharomycetales</taxon>
        <taxon>Saccharomycetaceae</taxon>
        <taxon>Maudiozyma</taxon>
    </lineage>
</organism>
<comment type="caution">
    <text evidence="2">The sequence shown here is derived from an EMBL/GenBank/DDBJ whole genome shotgun (WGS) entry which is preliminary data.</text>
</comment>
<evidence type="ECO:0000313" key="2">
    <source>
        <dbReference type="EMBL" id="KAG0668776.1"/>
    </source>
</evidence>
<dbReference type="EMBL" id="PUHR01000058">
    <property type="protein sequence ID" value="KAG0668776.1"/>
    <property type="molecule type" value="Genomic_DNA"/>
</dbReference>
<proteinExistence type="predicted"/>
<dbReference type="Proteomes" id="UP000750334">
    <property type="component" value="Unassembled WGS sequence"/>
</dbReference>
<evidence type="ECO:0000313" key="3">
    <source>
        <dbReference type="Proteomes" id="UP000750334"/>
    </source>
</evidence>
<sequence>MVRRSTTTYYPIVSRSKSIIKRACTTSSDLNDISDLKRDIFKLSLYNKDTELINKAQGGDRDVSAENNSSEDVESPEIMNKQNKVTNSFTQTPNNEEENVIEKGTICVSDVAEDYSIQEGSYIEIKMEQNDQLDNETTLISNNLIEHDDVEEEEVSYNVDLTVKGTELKDITGISPYKSTSKKVVSESGTYRSIHKPLKELIYQTNMKLYDVDSRKVQYRAGLSKSVSCIPSLHPKKTQN</sequence>
<feature type="region of interest" description="Disordered" evidence="1">
    <location>
        <begin position="57"/>
        <end position="77"/>
    </location>
</feature>
<name>A0A9P6WAW3_MAUEX</name>
<reference evidence="2 3" key="1">
    <citation type="submission" date="2020-11" db="EMBL/GenBank/DDBJ databases">
        <title>Kefir isolates.</title>
        <authorList>
            <person name="Marcisauskas S."/>
            <person name="Kim Y."/>
            <person name="Blasche S."/>
        </authorList>
    </citation>
    <scope>NUCLEOTIDE SEQUENCE [LARGE SCALE GENOMIC DNA]</scope>
    <source>
        <strain evidence="2 3">OG2</strain>
    </source>
</reference>
<dbReference type="AlphaFoldDB" id="A0A9P6WAW3"/>
<accession>A0A9P6WAW3</accession>
<gene>
    <name evidence="2" type="ORF">C6P45_004378</name>
</gene>